<dbReference type="PROSITE" id="PS01180">
    <property type="entry name" value="CUB"/>
    <property type="match status" value="5"/>
</dbReference>
<dbReference type="InterPro" id="IPR026823">
    <property type="entry name" value="cEGF"/>
</dbReference>
<feature type="domain" description="Fibronectin type-III" evidence="15">
    <location>
        <begin position="1018"/>
        <end position="1120"/>
    </location>
</feature>
<dbReference type="CDD" id="cd00054">
    <property type="entry name" value="EGF_CA"/>
    <property type="match status" value="3"/>
</dbReference>
<dbReference type="Pfam" id="PF00094">
    <property type="entry name" value="VWD"/>
    <property type="match status" value="1"/>
</dbReference>
<comment type="subcellular location">
    <subcellularLocation>
        <location evidence="1">Membrane</location>
    </subcellularLocation>
</comment>
<keyword evidence="4" id="KW-0732">Signal</keyword>
<evidence type="ECO:0000259" key="16">
    <source>
        <dbReference type="PROSITE" id="PS50856"/>
    </source>
</evidence>
<dbReference type="Gene3D" id="2.10.25.10">
    <property type="entry name" value="Laminin"/>
    <property type="match status" value="5"/>
</dbReference>
<evidence type="ECO:0000259" key="13">
    <source>
        <dbReference type="PROSITE" id="PS01180"/>
    </source>
</evidence>
<dbReference type="PANTHER" id="PTHR13802:SF52">
    <property type="entry name" value="MUCIN-4"/>
    <property type="match status" value="1"/>
</dbReference>
<keyword evidence="20" id="KW-1185">Reference proteome</keyword>
<feature type="domain" description="EGF-like" evidence="14">
    <location>
        <begin position="3905"/>
        <end position="3945"/>
    </location>
</feature>
<feature type="domain" description="AMOP" evidence="16">
    <location>
        <begin position="3185"/>
        <end position="3317"/>
    </location>
</feature>
<evidence type="ECO:0000256" key="2">
    <source>
        <dbReference type="ARBA" id="ARBA00022536"/>
    </source>
</evidence>
<dbReference type="SMART" id="SM00216">
    <property type="entry name" value="VWD"/>
    <property type="match status" value="1"/>
</dbReference>
<dbReference type="CDD" id="cd00063">
    <property type="entry name" value="FN3"/>
    <property type="match status" value="11"/>
</dbReference>
<feature type="domain" description="Fibronectin type-III" evidence="15">
    <location>
        <begin position="120"/>
        <end position="226"/>
    </location>
</feature>
<dbReference type="InterPro" id="IPR000742">
    <property type="entry name" value="EGF"/>
</dbReference>
<feature type="domain" description="Fibronectin type-III" evidence="15">
    <location>
        <begin position="450"/>
        <end position="546"/>
    </location>
</feature>
<dbReference type="FunFam" id="2.10.25.10:FF:000005">
    <property type="entry name" value="Fibrillin 2"/>
    <property type="match status" value="1"/>
</dbReference>
<evidence type="ECO:0000256" key="3">
    <source>
        <dbReference type="ARBA" id="ARBA00022692"/>
    </source>
</evidence>
<dbReference type="FunFam" id="2.60.40.10:FF:000028">
    <property type="entry name" value="Neuronal cell adhesion molecule"/>
    <property type="match status" value="1"/>
</dbReference>
<dbReference type="InterPro" id="IPR009030">
    <property type="entry name" value="Growth_fac_rcpt_cys_sf"/>
</dbReference>
<feature type="domain" description="CUB" evidence="13">
    <location>
        <begin position="764"/>
        <end position="885"/>
    </location>
</feature>
<dbReference type="InterPro" id="IPR003961">
    <property type="entry name" value="FN3_dom"/>
</dbReference>
<evidence type="ECO:0000256" key="10">
    <source>
        <dbReference type="PROSITE-ProRule" id="PRU00076"/>
    </source>
</evidence>
<evidence type="ECO:0000259" key="15">
    <source>
        <dbReference type="PROSITE" id="PS50853"/>
    </source>
</evidence>
<dbReference type="PROSITE" id="PS50856">
    <property type="entry name" value="AMOP"/>
    <property type="match status" value="1"/>
</dbReference>
<dbReference type="SMART" id="SM00181">
    <property type="entry name" value="EGF"/>
    <property type="match status" value="6"/>
</dbReference>
<dbReference type="SMART" id="SM00723">
    <property type="entry name" value="AMOP"/>
    <property type="match status" value="1"/>
</dbReference>
<dbReference type="CDD" id="cd00041">
    <property type="entry name" value="CUB"/>
    <property type="match status" value="4"/>
</dbReference>
<dbReference type="InterPro" id="IPR003886">
    <property type="entry name" value="NIDO_dom"/>
</dbReference>
<dbReference type="SMART" id="SM00539">
    <property type="entry name" value="NIDO"/>
    <property type="match status" value="1"/>
</dbReference>
<dbReference type="Pfam" id="PF12662">
    <property type="entry name" value="cEGF"/>
    <property type="match status" value="2"/>
</dbReference>
<comment type="caution">
    <text evidence="19">The sequence shown here is derived from an EMBL/GenBank/DDBJ whole genome shotgun (WGS) entry which is preliminary data.</text>
</comment>
<dbReference type="PROSITE" id="PS01187">
    <property type="entry name" value="EGF_CA"/>
    <property type="match status" value="1"/>
</dbReference>
<dbReference type="InterPro" id="IPR018097">
    <property type="entry name" value="EGF_Ca-bd_CS"/>
</dbReference>
<dbReference type="SUPFAM" id="SSF49854">
    <property type="entry name" value="Spermadhesin, CUB domain"/>
    <property type="match status" value="4"/>
</dbReference>
<feature type="domain" description="NIDO" evidence="17">
    <location>
        <begin position="3003"/>
        <end position="3183"/>
    </location>
</feature>
<dbReference type="PANTHER" id="PTHR13802">
    <property type="entry name" value="MUCIN 4-RELATED"/>
    <property type="match status" value="1"/>
</dbReference>
<accession>A0A2B4RSF5</accession>
<keyword evidence="9" id="KW-0325">Glycoprotein</keyword>
<dbReference type="InterPro" id="IPR056619">
    <property type="entry name" value="C8-3_MUC4"/>
</dbReference>
<feature type="transmembrane region" description="Helical" evidence="12">
    <location>
        <begin position="4127"/>
        <end position="4150"/>
    </location>
</feature>
<evidence type="ECO:0000259" key="18">
    <source>
        <dbReference type="PROSITE" id="PS51233"/>
    </source>
</evidence>
<proteinExistence type="predicted"/>
<evidence type="ECO:0000256" key="8">
    <source>
        <dbReference type="ARBA" id="ARBA00023157"/>
    </source>
</evidence>
<feature type="domain" description="Fibronectin type-III" evidence="15">
    <location>
        <begin position="1937"/>
        <end position="2039"/>
    </location>
</feature>
<dbReference type="FunFam" id="2.10.25.10:FF:000038">
    <property type="entry name" value="Fibrillin 2"/>
    <property type="match status" value="1"/>
</dbReference>
<comment type="caution">
    <text evidence="10">Lacks conserved residue(s) required for the propagation of feature annotation.</text>
</comment>
<feature type="domain" description="Fibronectin type-III" evidence="15">
    <location>
        <begin position="1543"/>
        <end position="1634"/>
    </location>
</feature>
<keyword evidence="2 10" id="KW-0245">EGF-like domain</keyword>
<dbReference type="SUPFAM" id="SSF49265">
    <property type="entry name" value="Fibronectin type III"/>
    <property type="match status" value="10"/>
</dbReference>
<keyword evidence="3 12" id="KW-0812">Transmembrane</keyword>
<dbReference type="EMBL" id="LSMT01000374">
    <property type="protein sequence ID" value="PFX19162.1"/>
    <property type="molecule type" value="Genomic_DNA"/>
</dbReference>
<dbReference type="GO" id="GO:0007160">
    <property type="term" value="P:cell-matrix adhesion"/>
    <property type="evidence" value="ECO:0007669"/>
    <property type="project" value="InterPro"/>
</dbReference>
<name>A0A2B4RSF5_STYPI</name>
<dbReference type="GO" id="GO:0005509">
    <property type="term" value="F:calcium ion binding"/>
    <property type="evidence" value="ECO:0007669"/>
    <property type="project" value="InterPro"/>
</dbReference>
<evidence type="ECO:0000256" key="11">
    <source>
        <dbReference type="SAM" id="MobiDB-lite"/>
    </source>
</evidence>
<feature type="domain" description="CUB" evidence="13">
    <location>
        <begin position="2033"/>
        <end position="2165"/>
    </location>
</feature>
<evidence type="ECO:0000313" key="20">
    <source>
        <dbReference type="Proteomes" id="UP000225706"/>
    </source>
</evidence>
<dbReference type="OrthoDB" id="5989951at2759"/>
<dbReference type="InterPro" id="IPR013783">
    <property type="entry name" value="Ig-like_fold"/>
</dbReference>
<dbReference type="PROSITE" id="PS51220">
    <property type="entry name" value="NIDO"/>
    <property type="match status" value="1"/>
</dbReference>
<evidence type="ECO:0000256" key="5">
    <source>
        <dbReference type="ARBA" id="ARBA00022737"/>
    </source>
</evidence>
<evidence type="ECO:0000256" key="7">
    <source>
        <dbReference type="ARBA" id="ARBA00023136"/>
    </source>
</evidence>
<feature type="domain" description="Fibronectin type-III" evidence="15">
    <location>
        <begin position="2275"/>
        <end position="2377"/>
    </location>
</feature>
<dbReference type="GO" id="GO:0016020">
    <property type="term" value="C:membrane"/>
    <property type="evidence" value="ECO:0007669"/>
    <property type="project" value="UniProtKB-SubCell"/>
</dbReference>
<dbReference type="PROSITE" id="PS51233">
    <property type="entry name" value="VWFD"/>
    <property type="match status" value="1"/>
</dbReference>
<dbReference type="PROSITE" id="PS50853">
    <property type="entry name" value="FN3"/>
    <property type="match status" value="11"/>
</dbReference>
<dbReference type="Pfam" id="PF06119">
    <property type="entry name" value="NIDO"/>
    <property type="match status" value="1"/>
</dbReference>
<keyword evidence="7 12" id="KW-0472">Membrane</keyword>
<dbReference type="PROSITE" id="PS00010">
    <property type="entry name" value="ASX_HYDROXYL"/>
    <property type="match status" value="2"/>
</dbReference>
<evidence type="ECO:0000256" key="12">
    <source>
        <dbReference type="SAM" id="Phobius"/>
    </source>
</evidence>
<dbReference type="InterPro" id="IPR036116">
    <property type="entry name" value="FN3_sf"/>
</dbReference>
<sequence>MLAHQSPEWNIAANISSDGAVLVDLSGHPDSKVDAFFIVSINETQRKYENDDDDHHHHHHDDDFKPRNYLHMVNSSETIAKVMGLPAFTNFTISVYLVEESTHELYQSKEIQLQTEERVPSEGPPIDDYWTKDGCVEISWHPISEERRNGFIQGYNIHYELACHNYQENGLFHTGRLNVSSPDTLSATVCDLYPGLQYRVGVAGFTSKGVGEYSDRDDIYIGCGGPVTLTNSSGMIASPNQPCSYGGVQNCHWSITPDTDEAVKVIWMFFKEFRLEEYEHNSNCRSNDWVGISTKGNVSGVSVCRHREDFIAIIMDSHADVSFHTRDKYRRGDGFYASYEASHEDLNVTQLSWTVRVTTSEISADLEWDDFPLGVSITQYYVRFTDQKDNVSVLLPVNGHDKHYSVERLLVSSHTYIFDVLAFTGEEIGSLIYASENVTAQTIEGVPSESPDNLHLEELQRNSVLIQWDQLPSHQANGQLRGYTVYFRDHHNHDERDYKRFNVTFPDTHIVLHGLDGGRKVDVAVAAFTFGYGPRSDWETIRVGCEGTFNSYIREFNVTQWNWEQLHCEWRIYNPGLTNPVLYLSGIDVRIQSCEGYTKVFKSDGSEIFNYDGCSHALGDVGQVPFDGSSYLTLVFHTNHEWSYARSQFAILEQDEYLYSVPSEGPHIEYYEVMADGCVVIKWNEISEENRNGKIIGFRIFYETSCYSEDDPRRHTGSLDVNDPSERHGKVCHLRPGLQYRIRVAGFTSKGVGRFNDRELYTGCGEPRVLTMVNGTIDSPNKPCQYDGKQKCLWSIRPNISEPIKNIWMTFEDFSLEQYEYDKGCWLNDWVSISTGDSGTPSLVCRHFDHFHVVVSSDQADVNFFAQGREDHRRGDGFHSWYHGLFDEIEETYLNSWSFSSSLDSLSADLSWGNFPLDEHVHGLYVRFTQDNVSIMVPVSEHETSYRLENLLMPNRDYILNVVAFAEHNMYFSQSDSVTTPEGGLAFLGVAYLNTLLLLLMLLILHCFMVFTKSPSRAPPNVRVELLDPNGVKVTWDPLAAKYANGRLVGYRVHIRNWKDHYQWGHDDGDMGEVVTVNSTDTHLVLERLDGGRKYQISVAAFTVEDGPISDWETVLIGCGGTFHGYFGTFNLTQWSWDGRLDCSWRINNPGLSDPVMIISAQYVELKSCESSSKIFGSDGSELWSHDGCDYRAVKGEIVEVPFDGSNFLTLKLHTEHEGSVVISEFVILEQGKALYSATPFRPPWNVTASNTKKGSVMFDMSRFPNDKEASFFIISLNSTEENPSCGEHHGDDEKQPPVYLHMVNSSNSVEEVFGIPESSRFEVVVYLVSTKDEVYKSEQFLLETVEGVPSEGPGHVEYRVLSASSVFIEWSEISSEHHKGKLLGYSITYFSECTVEDSDSHHFEQFTVDLSFRSHTITSLQPGSKYRVYIAGFTARGVGAPRDMDFTTPCGQPRELTEVNGTIYSPNYPCRFRGPHKNTWLSVTAGRYNNDTLLCGHIDRFDLVISNDEAEIGFYTREHNEGDAFRAWYQALENDIPETHEPSWSLRVDDTEPTTVQISFDDFVHRDKHVDTFFVKVTEAHKHVSMLVPFPTHERSRRVEYLSPNRKYFIQIMAFTDDGMYTSENISARTDEGAPTMSPLNVRAESLSEHSVRVRFNPIPLSHHNGPLQGYNVYYRNRDHHHDHEGTKKSISASERQVVIDGLQSMQEYEISMSAFNDMEGPRSDEIEVVPELKKKDQGKILVTSQLYEYGCVGVKRRTYEYAKVYSEDGIALHHKDCSTVRGEVHEVPFGSSDVVHSEVFIQNMESKIVTDLVILKGGLHSAQPTQVPWNIKGNEGSDFISLDWSGFPGNLGVNFFVISLNQTELSPYKKDDYHHDDKENKLVRFHKIVNSCETFINITDLPIAAKFIATVYIVNNNNEIYKSEKLMISTEEGVPLRFPHPHDWSTNLDSNTVSFQLSSIERRYRGGEILGYRIIYGPCCDPNNLQTMEVDAGTRRVTLENLTDSLTYAVHIGGYTSKGMGTIGSFGATFCGGDMEADTDQITSPNYPGTPYIGHDQWDENPKCYWNIAPKSSVSGIFLTVRNFLLGRRDEGNRCHGQLRMYFPGISENDENLATDLCGYIPENLTILVIDKVLNLRASGFGYQRYEEEYRDKTKFLIDYEAVKGDITTVTGEAIDSWTGLQMVVGYTYVTVSWPEPPSSFISSSSVDYYQVLVGGWSDRIYVPQNVAAEEKTLKYEWLFPLRNYTLKVITVLKDGRRGCTDWIKFRTTEGVPARNPFIETIEVIDYSTIGVRWHKIDTSYANGIIRGYRVHIIQANDHDCSQGFYDSVTVGPEEIEVTLTGLPAGTDFRVWVTAFTSIGEGHQKHERWVKTKCGAPLHDKKGLIRSREFPSRIKSGDCLWDIYPKNKSVLIHFEHFSLPESDECRDFYATVGDSSGVEPEQICGDREPFDVLVQAKKVLLLSHAEHEAQGDRTGFELHYMTLNHSVSEAELKSGWTITASNVASSTAEIAWSHYSPGAGETLVLYAIVCTPTSHAAGPSITTVKKEIDESNAERLRPYTNYTAKVIALVKNELGEMSLKGSEEVSITTREGVPSKPPEDVAASADDGIITVTWKHIPSDYIHGMLVGYRIYYRLYEGWVDDKELDLNQFSFIEVIDTALEASIVNLTNFETYEVMVAGFTAVGEGPFSERTHSRPGCQTSIRSDMRVISSPGYPDNYPNDVECYWIFEKEMPVFDVVVVIEDFHTEEPDGGANCTNWITDYIGLFNLAPLHVAAGPFCGLQSPFALTAKSYQHRRALLYFRTNNGFAFKGFTSTYFAITDSSKITVSLGAIKNVEVQMTWKSSSDGDKIKEYYILYKPVKEKEIWRFKKTVTLSATLVPLETLTEYDVRVVGYTNGREVYAKSDDGGEPTKAPEPAPILRMYPYGIDAGDSVITFPSRTECFRIGREKFEIGGFPFFDRRHRKLHICPNGAIQFERDGLNEKAYNFGQRPWLRYFSIIAPYWAPTDLESFKSGPSKVFYHLYDARQAGSIAILENATSDVLGKFSGELPQGKTFNASWVLVVTWKDIRHKVLNDDTKTLHNTFQTLLITDGIFSFTMFNYPHNGIQYSAPTKREYYEYFSNYKQLPVIGWNAGDSDNNYVNYQRVRTLIHRSGTVQAETIDNLVGNAKIPGRWIFRLENSNGEEDSDLKCEMWYFKERKALFFYRKEPDPCPCTGVQGYFDDRYEWVEADFPFSYCFYTKFPREGRGRKCCYYTTLDKLAALIIGFPGGGSLHRYHSLTASLKDQHEASDLDGFRYCCLQAKNPLMCRKYYELRPSKGCDGYEPPEWSWLWGDPHIVTLDGQNYTFNGLGEYTMVELQDASFQLQARTKLAKGGGTATVFVAAVAKEKDTSTVQVNLKDEGGLEVLVDSVVYQNYTSLTNISRTLDGSVSVARPENNSFLVAFPSGISVTITEVQGSLSIVFAAPTNLKGKTKGLLGTWNDDVEDDFLRPDNTTLPSNSTGREIHFEFGLKWQVTSDTSLFTYKPGENTSSFVNESFVPIFLDEPIPFASDELKQKAEAVCGGDANCLFDIASTGDVEVGASTKQVAVQLESESQELQNFPPKILVGPTELNITVNTTANVTIVAQDPNNDTITFSVTGTLPKGYTTSTTDSSLSFKWEVTTDKIDIQFIVADATTKTVLQPSINICACQNQGVCAPVEEEDADNSADSNENKFTILSCTCQNGYTGTFCDADLDACEENFQPCYPGVTCNDLPAPANKTGFKCDPCPNGYSGDGIECSDVDECNKNTDGCSDTCINTPGSFVCQCNAGYSLGIDKKTCTDIDECSPVGNCMHVCENTQGSYNCKCNADFKVDPDDSKKCIPMNPCEGNHGCQHVCYQSNGQDKCSCNAGYELNGDGKTCSDIDECMEFTFSCDPSQKCENTPGSYKCVCDEGLYWIDNMCKGLEKGEAPPPPPPASTPRTPTDEEKSESVNVEAALDISLWNAEVEEKFKTTLAEAATTHCATNDDCKSKETGSRRRRAASYVTFTEDQVHLLPGYPKQISVVPLLASLAFYLQFPPGSSAPVIKKDVLAAIIQGSLSELSSSINANISSVQILYADTTTTTTGTTLMTTAIPTEKDRSKMHAIVGGCVAGAVILILVIIAIAWYCNRRKKNGVGKQRVDSERSISRQVSGMEMAAVNDAYMTSQDSFLPGSVEPQYAELKPQYEELKRPENEYTMLNSKR</sequence>
<feature type="domain" description="Fibronectin type-III" evidence="15">
    <location>
        <begin position="662"/>
        <end position="767"/>
    </location>
</feature>
<feature type="domain" description="EGF-like" evidence="14">
    <location>
        <begin position="3736"/>
        <end position="3782"/>
    </location>
</feature>
<feature type="domain" description="Fibronectin type-III" evidence="15">
    <location>
        <begin position="1353"/>
        <end position="1454"/>
    </location>
</feature>
<dbReference type="Pfam" id="PF00431">
    <property type="entry name" value="CUB"/>
    <property type="match status" value="4"/>
</dbReference>
<feature type="domain" description="Fibronectin type-III" evidence="15">
    <location>
        <begin position="2496"/>
        <end position="2594"/>
    </location>
</feature>
<keyword evidence="5" id="KW-0677">Repeat</keyword>
<evidence type="ECO:0000259" key="17">
    <source>
        <dbReference type="PROSITE" id="PS51220"/>
    </source>
</evidence>
<protein>
    <submittedName>
        <fullName evidence="19">Mucin-4</fullName>
    </submittedName>
</protein>
<dbReference type="InterPro" id="IPR035914">
    <property type="entry name" value="Sperma_CUB_dom_sf"/>
</dbReference>
<dbReference type="InterPro" id="IPR000859">
    <property type="entry name" value="CUB_dom"/>
</dbReference>
<dbReference type="Gene3D" id="2.60.120.290">
    <property type="entry name" value="Spermadhesin, CUB domain"/>
    <property type="match status" value="5"/>
</dbReference>
<dbReference type="SUPFAM" id="SSF57184">
    <property type="entry name" value="Growth factor receptor domain"/>
    <property type="match status" value="1"/>
</dbReference>
<dbReference type="InterPro" id="IPR051495">
    <property type="entry name" value="Epithelial_Barrier/Signaling"/>
</dbReference>
<keyword evidence="8" id="KW-1015">Disulfide bond</keyword>
<dbReference type="InterPro" id="IPR001846">
    <property type="entry name" value="VWF_type-D"/>
</dbReference>
<dbReference type="PROSITE" id="PS00022">
    <property type="entry name" value="EGF_1"/>
    <property type="match status" value="1"/>
</dbReference>
<dbReference type="PROSITE" id="PS50026">
    <property type="entry name" value="EGF_3"/>
    <property type="match status" value="3"/>
</dbReference>
<feature type="domain" description="VWFD" evidence="18">
    <location>
        <begin position="3329"/>
        <end position="3523"/>
    </location>
</feature>
<feature type="domain" description="Fibronectin type-III" evidence="15">
    <location>
        <begin position="1639"/>
        <end position="1735"/>
    </location>
</feature>
<feature type="domain" description="CUB" evidence="13">
    <location>
        <begin position="223"/>
        <end position="342"/>
    </location>
</feature>
<dbReference type="STRING" id="50429.A0A2B4RSF5"/>
<reference evidence="20" key="1">
    <citation type="journal article" date="2017" name="bioRxiv">
        <title>Comparative analysis of the genomes of Stylophora pistillata and Acropora digitifera provides evidence for extensive differences between species of corals.</title>
        <authorList>
            <person name="Voolstra C.R."/>
            <person name="Li Y."/>
            <person name="Liew Y.J."/>
            <person name="Baumgarten S."/>
            <person name="Zoccola D."/>
            <person name="Flot J.-F."/>
            <person name="Tambutte S."/>
            <person name="Allemand D."/>
            <person name="Aranda M."/>
        </authorList>
    </citation>
    <scope>NUCLEOTIDE SEQUENCE [LARGE SCALE GENOMIC DNA]</scope>
</reference>
<evidence type="ECO:0000256" key="9">
    <source>
        <dbReference type="ARBA" id="ARBA00023180"/>
    </source>
</evidence>
<dbReference type="Pfam" id="PF00041">
    <property type="entry name" value="fn3"/>
    <property type="match status" value="5"/>
</dbReference>
<dbReference type="SMART" id="SM00042">
    <property type="entry name" value="CUB"/>
    <property type="match status" value="4"/>
</dbReference>
<dbReference type="Proteomes" id="UP000225706">
    <property type="component" value="Unassembled WGS sequence"/>
</dbReference>
<feature type="domain" description="Fibronectin type-III" evidence="15">
    <location>
        <begin position="2599"/>
        <end position="2702"/>
    </location>
</feature>
<feature type="domain" description="CUB" evidence="13">
    <location>
        <begin position="2700"/>
        <end position="2821"/>
    </location>
</feature>
<keyword evidence="6 12" id="KW-1133">Transmembrane helix</keyword>
<evidence type="ECO:0000256" key="4">
    <source>
        <dbReference type="ARBA" id="ARBA00022729"/>
    </source>
</evidence>
<feature type="domain" description="CUB" evidence="13">
    <location>
        <begin position="2376"/>
        <end position="2485"/>
    </location>
</feature>
<dbReference type="SMART" id="SM00060">
    <property type="entry name" value="FN3"/>
    <property type="match status" value="14"/>
</dbReference>
<dbReference type="Gene3D" id="2.60.40.10">
    <property type="entry name" value="Immunoglobulins"/>
    <property type="match status" value="13"/>
</dbReference>
<evidence type="ECO:0000259" key="14">
    <source>
        <dbReference type="PROSITE" id="PS50026"/>
    </source>
</evidence>
<dbReference type="InterPro" id="IPR000152">
    <property type="entry name" value="EGF-type_Asp/Asn_hydroxyl_site"/>
</dbReference>
<dbReference type="Pfam" id="PF23263">
    <property type="entry name" value="C8-3_MUC4"/>
    <property type="match status" value="1"/>
</dbReference>
<feature type="domain" description="EGF-like" evidence="14">
    <location>
        <begin position="3783"/>
        <end position="3823"/>
    </location>
</feature>
<dbReference type="SMART" id="SM00179">
    <property type="entry name" value="EGF_CA"/>
    <property type="match status" value="5"/>
</dbReference>
<dbReference type="InterPro" id="IPR005533">
    <property type="entry name" value="AMOP_dom"/>
</dbReference>
<dbReference type="SUPFAM" id="SSF57196">
    <property type="entry name" value="EGF/Laminin"/>
    <property type="match status" value="1"/>
</dbReference>
<evidence type="ECO:0000313" key="19">
    <source>
        <dbReference type="EMBL" id="PFX19162.1"/>
    </source>
</evidence>
<evidence type="ECO:0000256" key="6">
    <source>
        <dbReference type="ARBA" id="ARBA00022989"/>
    </source>
</evidence>
<dbReference type="InterPro" id="IPR001881">
    <property type="entry name" value="EGF-like_Ca-bd_dom"/>
</dbReference>
<dbReference type="PROSITE" id="PS01186">
    <property type="entry name" value="EGF_2"/>
    <property type="match status" value="3"/>
</dbReference>
<organism evidence="19 20">
    <name type="scientific">Stylophora pistillata</name>
    <name type="common">Smooth cauliflower coral</name>
    <dbReference type="NCBI Taxonomy" id="50429"/>
    <lineage>
        <taxon>Eukaryota</taxon>
        <taxon>Metazoa</taxon>
        <taxon>Cnidaria</taxon>
        <taxon>Anthozoa</taxon>
        <taxon>Hexacorallia</taxon>
        <taxon>Scleractinia</taxon>
        <taxon>Astrocoeniina</taxon>
        <taxon>Pocilloporidae</taxon>
        <taxon>Stylophora</taxon>
    </lineage>
</organism>
<evidence type="ECO:0000256" key="1">
    <source>
        <dbReference type="ARBA" id="ARBA00004370"/>
    </source>
</evidence>
<gene>
    <name evidence="19" type="primary">MUC4</name>
    <name evidence="19" type="ORF">AWC38_SpisGene16440</name>
</gene>
<feature type="region of interest" description="Disordered" evidence="11">
    <location>
        <begin position="3949"/>
        <end position="3972"/>
    </location>
</feature>